<dbReference type="InterPro" id="IPR002316">
    <property type="entry name" value="Pro-tRNA-ligase_IIa"/>
</dbReference>
<dbReference type="eggNOG" id="COG0442">
    <property type="taxonomic scope" value="Bacteria"/>
</dbReference>
<keyword evidence="6 8" id="KW-0030">Aminoacyl-tRNA synthetase</keyword>
<dbReference type="STRING" id="1157490.EL26_11725"/>
<keyword evidence="4 8" id="KW-0067">ATP-binding</keyword>
<protein>
    <recommendedName>
        <fullName evidence="8">Proline--tRNA ligase</fullName>
        <ecNumber evidence="8">6.1.1.15</ecNumber>
    </recommendedName>
    <alternativeName>
        <fullName evidence="8">Prolyl-tRNA synthetase</fullName>
        <shortName evidence="8">ProRS</shortName>
    </alternativeName>
</protein>
<evidence type="ECO:0000256" key="5">
    <source>
        <dbReference type="ARBA" id="ARBA00022917"/>
    </source>
</evidence>
<dbReference type="HAMAP" id="MF_01571">
    <property type="entry name" value="Pro_tRNA_synth_type3"/>
    <property type="match status" value="1"/>
</dbReference>
<dbReference type="NCBIfam" id="TIGR00408">
    <property type="entry name" value="proS_fam_I"/>
    <property type="match status" value="1"/>
</dbReference>
<dbReference type="InterPro" id="IPR004154">
    <property type="entry name" value="Anticodon-bd"/>
</dbReference>
<dbReference type="GO" id="GO:0016740">
    <property type="term" value="F:transferase activity"/>
    <property type="evidence" value="ECO:0007669"/>
    <property type="project" value="UniProtKB-ARBA"/>
</dbReference>
<dbReference type="SUPFAM" id="SSF64586">
    <property type="entry name" value="C-terminal domain of ProRS"/>
    <property type="match status" value="1"/>
</dbReference>
<dbReference type="Proteomes" id="UP000027931">
    <property type="component" value="Unassembled WGS sequence"/>
</dbReference>
<dbReference type="SMART" id="SM00946">
    <property type="entry name" value="ProRS-C_1"/>
    <property type="match status" value="1"/>
</dbReference>
<evidence type="ECO:0000256" key="4">
    <source>
        <dbReference type="ARBA" id="ARBA00022840"/>
    </source>
</evidence>
<dbReference type="GO" id="GO:0005524">
    <property type="term" value="F:ATP binding"/>
    <property type="evidence" value="ECO:0007669"/>
    <property type="project" value="UniProtKB-UniRule"/>
</dbReference>
<keyword evidence="3 8" id="KW-0547">Nucleotide-binding</keyword>
<keyword evidence="11" id="KW-1185">Reference proteome</keyword>
<dbReference type="GO" id="GO:0140096">
    <property type="term" value="F:catalytic activity, acting on a protein"/>
    <property type="evidence" value="ECO:0007669"/>
    <property type="project" value="UniProtKB-ARBA"/>
</dbReference>
<comment type="subcellular location">
    <subcellularLocation>
        <location evidence="8">Cytoplasm</location>
    </subcellularLocation>
</comment>
<dbReference type="PANTHER" id="PTHR43382:SF2">
    <property type="entry name" value="BIFUNCTIONAL GLUTAMATE_PROLINE--TRNA LIGASE"/>
    <property type="match status" value="1"/>
</dbReference>
<dbReference type="Gene3D" id="3.30.930.10">
    <property type="entry name" value="Bira Bifunctional Protein, Domain 2"/>
    <property type="match status" value="1"/>
</dbReference>
<evidence type="ECO:0000313" key="10">
    <source>
        <dbReference type="EMBL" id="KEO83131.1"/>
    </source>
</evidence>
<comment type="function">
    <text evidence="8">Catalyzes the attachment of proline to tRNA(Pro) in a two-step reaction: proline is first activated by ATP to form Pro-AMP and then transferred to the acceptor end of tRNA(Pro).</text>
</comment>
<dbReference type="Pfam" id="PF00587">
    <property type="entry name" value="tRNA-synt_2b"/>
    <property type="match status" value="1"/>
</dbReference>
<keyword evidence="2 8" id="KW-0436">Ligase</keyword>
<dbReference type="EMBL" id="JMIR01000014">
    <property type="protein sequence ID" value="KEO83131.1"/>
    <property type="molecule type" value="Genomic_DNA"/>
</dbReference>
<dbReference type="GO" id="GO:0017101">
    <property type="term" value="C:aminoacyl-tRNA synthetase multienzyme complex"/>
    <property type="evidence" value="ECO:0007669"/>
    <property type="project" value="TreeGrafter"/>
</dbReference>
<organism evidence="10 11">
    <name type="scientific">Tumebacillus flagellatus</name>
    <dbReference type="NCBI Taxonomy" id="1157490"/>
    <lineage>
        <taxon>Bacteria</taxon>
        <taxon>Bacillati</taxon>
        <taxon>Bacillota</taxon>
        <taxon>Bacilli</taxon>
        <taxon>Bacillales</taxon>
        <taxon>Alicyclobacillaceae</taxon>
        <taxon>Tumebacillus</taxon>
    </lineage>
</organism>
<dbReference type="GO" id="GO:0004827">
    <property type="term" value="F:proline-tRNA ligase activity"/>
    <property type="evidence" value="ECO:0007669"/>
    <property type="project" value="UniProtKB-UniRule"/>
</dbReference>
<dbReference type="Pfam" id="PF09180">
    <property type="entry name" value="ProRS-C_1"/>
    <property type="match status" value="1"/>
</dbReference>
<name>A0A074LM27_9BACL</name>
<dbReference type="SUPFAM" id="SSF52954">
    <property type="entry name" value="Class II aaRS ABD-related"/>
    <property type="match status" value="1"/>
</dbReference>
<dbReference type="GO" id="GO:0006433">
    <property type="term" value="P:prolyl-tRNA aminoacylation"/>
    <property type="evidence" value="ECO:0007669"/>
    <property type="project" value="UniProtKB-UniRule"/>
</dbReference>
<comment type="subunit">
    <text evidence="8">Homodimer.</text>
</comment>
<keyword evidence="5 8" id="KW-0648">Protein biosynthesis</keyword>
<dbReference type="FunFam" id="3.30.930.10:FF:000037">
    <property type="entry name" value="Proline--tRNA ligase"/>
    <property type="match status" value="1"/>
</dbReference>
<sequence length="478" mass="54861">MTPQSENFSRWYLDTIRKADLMDYAPVRGCIVFKPEGYELWERIQQAMDKRFKETGHRNAYFPMLIPESFFQKEKEHVEGFNPELPWVTEVAGEKLEERLALRPTSETVIGHMYSQWINSYRDLPVLINQWANVFRWEKRTTPFLRTSEFLWQEGHTAHANEEEARQETMQMLEIYREVVEEVLAIPVWKGQKTPSERFAGAVDTYSIEAMMKDGKAVQAGTSHYLGDKFAKGFEIKFLDRDNQLKYVHTTSWGTSTRLIGSMIMVHGDDKGLAVPPRISPTQVIMIPVGPPNKRQAVIEKMDEIFFALKDAGVRVKTDLREETPGWKFNEWEMRGVPVRIEIGPRDIANNQVVVARRDTGEKVSVDIDNAVAAVQQLLEDIQVNMLNKARAFRDANSHTHINSLEELKAHIAKAEQDGTLGGWVLGGWCGNDDCESKVKEETSFTTRNIPFDPPVEKDTCICCGQKAEHTVWFSRAY</sequence>
<dbReference type="PROSITE" id="PS50862">
    <property type="entry name" value="AA_TRNA_LIGASE_II"/>
    <property type="match status" value="1"/>
</dbReference>
<dbReference type="InterPro" id="IPR045864">
    <property type="entry name" value="aa-tRNA-synth_II/BPL/LPL"/>
</dbReference>
<reference evidence="10 11" key="1">
    <citation type="journal article" date="2013" name="Int. J. Syst. Evol. Microbiol.">
        <title>Tumebacillus flagellatus sp. nov., an alpha-amylase/pullulanase-producing bacterium isolated from cassava wastewater.</title>
        <authorList>
            <person name="Wang Q."/>
            <person name="Xie N."/>
            <person name="Qin Y."/>
            <person name="Shen N."/>
            <person name="Zhu J."/>
            <person name="Mi H."/>
            <person name="Huang R."/>
        </authorList>
    </citation>
    <scope>NUCLEOTIDE SEQUENCE [LARGE SCALE GENOMIC DNA]</scope>
    <source>
        <strain evidence="10 11">GST4</strain>
    </source>
</reference>
<gene>
    <name evidence="8" type="primary">proS</name>
    <name evidence="10" type="ORF">EL26_11725</name>
</gene>
<dbReference type="Gene3D" id="3.40.50.800">
    <property type="entry name" value="Anticodon-binding domain"/>
    <property type="match status" value="1"/>
</dbReference>
<dbReference type="CDD" id="cd00778">
    <property type="entry name" value="ProRS_core_arch_euk"/>
    <property type="match status" value="1"/>
</dbReference>
<comment type="catalytic activity">
    <reaction evidence="7 8">
        <text>tRNA(Pro) + L-proline + ATP = L-prolyl-tRNA(Pro) + AMP + diphosphate</text>
        <dbReference type="Rhea" id="RHEA:14305"/>
        <dbReference type="Rhea" id="RHEA-COMP:9700"/>
        <dbReference type="Rhea" id="RHEA-COMP:9702"/>
        <dbReference type="ChEBI" id="CHEBI:30616"/>
        <dbReference type="ChEBI" id="CHEBI:33019"/>
        <dbReference type="ChEBI" id="CHEBI:60039"/>
        <dbReference type="ChEBI" id="CHEBI:78442"/>
        <dbReference type="ChEBI" id="CHEBI:78532"/>
        <dbReference type="ChEBI" id="CHEBI:456215"/>
        <dbReference type="EC" id="6.1.1.15"/>
    </reaction>
</comment>
<dbReference type="InterPro" id="IPR016061">
    <property type="entry name" value="Pro-tRNA_ligase_II_C"/>
</dbReference>
<evidence type="ECO:0000259" key="9">
    <source>
        <dbReference type="PROSITE" id="PS50862"/>
    </source>
</evidence>
<evidence type="ECO:0000256" key="3">
    <source>
        <dbReference type="ARBA" id="ARBA00022741"/>
    </source>
</evidence>
<dbReference type="PRINTS" id="PR01046">
    <property type="entry name" value="TRNASYNTHPRO"/>
</dbReference>
<dbReference type="InterPro" id="IPR002314">
    <property type="entry name" value="aa-tRNA-synt_IIb"/>
</dbReference>
<feature type="domain" description="Aminoacyl-transfer RNA synthetases class-II family profile" evidence="9">
    <location>
        <begin position="28"/>
        <end position="276"/>
    </location>
</feature>
<evidence type="ECO:0000256" key="6">
    <source>
        <dbReference type="ARBA" id="ARBA00023146"/>
    </source>
</evidence>
<dbReference type="AlphaFoldDB" id="A0A074LM27"/>
<proteinExistence type="inferred from homology"/>
<dbReference type="SUPFAM" id="SSF55681">
    <property type="entry name" value="Class II aaRS and biotin synthetases"/>
    <property type="match status" value="1"/>
</dbReference>
<comment type="caution">
    <text evidence="10">The sequence shown here is derived from an EMBL/GenBank/DDBJ whole genome shotgun (WGS) entry which is preliminary data.</text>
</comment>
<comment type="domain">
    <text evidence="8">Consists of three domains: the N-terminal catalytic domain, the anticodon-binding domain and the C-terminal extension.</text>
</comment>
<dbReference type="FunFam" id="3.40.50.800:FF:000005">
    <property type="entry name" value="bifunctional glutamate/proline--tRNA ligase"/>
    <property type="match status" value="1"/>
</dbReference>
<evidence type="ECO:0000256" key="7">
    <source>
        <dbReference type="ARBA" id="ARBA00047671"/>
    </source>
</evidence>
<dbReference type="Gene3D" id="3.30.110.30">
    <property type="entry name" value="C-terminal domain of ProRS"/>
    <property type="match status" value="1"/>
</dbReference>
<dbReference type="Pfam" id="PF03129">
    <property type="entry name" value="HGTP_anticodon"/>
    <property type="match status" value="1"/>
</dbReference>
<evidence type="ECO:0000256" key="1">
    <source>
        <dbReference type="ARBA" id="ARBA00022490"/>
    </source>
</evidence>
<comment type="similarity">
    <text evidence="8">Belongs to the class-II aminoacyl-tRNA synthetase family. ProS type 3 subfamily.</text>
</comment>
<accession>A0A074LM27</accession>
<evidence type="ECO:0000256" key="8">
    <source>
        <dbReference type="HAMAP-Rule" id="MF_01571"/>
    </source>
</evidence>
<evidence type="ECO:0000256" key="2">
    <source>
        <dbReference type="ARBA" id="ARBA00022598"/>
    </source>
</evidence>
<dbReference type="PANTHER" id="PTHR43382">
    <property type="entry name" value="PROLYL-TRNA SYNTHETASE"/>
    <property type="match status" value="1"/>
</dbReference>
<dbReference type="InterPro" id="IPR017449">
    <property type="entry name" value="Pro-tRNA_synth_II"/>
</dbReference>
<dbReference type="EC" id="6.1.1.15" evidence="8"/>
<evidence type="ECO:0000313" key="11">
    <source>
        <dbReference type="Proteomes" id="UP000027931"/>
    </source>
</evidence>
<dbReference type="InterPro" id="IPR033721">
    <property type="entry name" value="ProRS_core_arch_euk"/>
</dbReference>
<dbReference type="GO" id="GO:0005737">
    <property type="term" value="C:cytoplasm"/>
    <property type="evidence" value="ECO:0007669"/>
    <property type="project" value="UniProtKB-SubCell"/>
</dbReference>
<dbReference type="InterPro" id="IPR036621">
    <property type="entry name" value="Anticodon-bd_dom_sf"/>
</dbReference>
<dbReference type="InterPro" id="IPR006195">
    <property type="entry name" value="aa-tRNA-synth_II"/>
</dbReference>
<dbReference type="InterPro" id="IPR004499">
    <property type="entry name" value="Pro-tRNA-ligase_IIa_arc-type"/>
</dbReference>
<dbReference type="CDD" id="cd00862">
    <property type="entry name" value="ProRS_anticodon_zinc"/>
    <property type="match status" value="1"/>
</dbReference>
<keyword evidence="1 8" id="KW-0963">Cytoplasm</keyword>